<evidence type="ECO:0008006" key="4">
    <source>
        <dbReference type="Google" id="ProtNLM"/>
    </source>
</evidence>
<feature type="compositionally biased region" description="Basic and acidic residues" evidence="1">
    <location>
        <begin position="214"/>
        <end position="235"/>
    </location>
</feature>
<organism evidence="2 3">
    <name type="scientific">Lachnellula subtilissima</name>
    <dbReference type="NCBI Taxonomy" id="602034"/>
    <lineage>
        <taxon>Eukaryota</taxon>
        <taxon>Fungi</taxon>
        <taxon>Dikarya</taxon>
        <taxon>Ascomycota</taxon>
        <taxon>Pezizomycotina</taxon>
        <taxon>Leotiomycetes</taxon>
        <taxon>Helotiales</taxon>
        <taxon>Lachnaceae</taxon>
        <taxon>Lachnellula</taxon>
    </lineage>
</organism>
<gene>
    <name evidence="2" type="ORF">LSUB1_G008507</name>
</gene>
<dbReference type="OrthoDB" id="3600083at2759"/>
<feature type="compositionally biased region" description="Low complexity" evidence="1">
    <location>
        <begin position="247"/>
        <end position="268"/>
    </location>
</feature>
<feature type="region of interest" description="Disordered" evidence="1">
    <location>
        <begin position="622"/>
        <end position="660"/>
    </location>
</feature>
<name>A0A8H8U5A7_9HELO</name>
<feature type="compositionally biased region" description="Acidic residues" evidence="1">
    <location>
        <begin position="561"/>
        <end position="584"/>
    </location>
</feature>
<accession>A0A8H8U5A7</accession>
<feature type="compositionally biased region" description="Basic and acidic residues" evidence="1">
    <location>
        <begin position="500"/>
        <end position="528"/>
    </location>
</feature>
<feature type="compositionally biased region" description="Low complexity" evidence="1">
    <location>
        <begin position="191"/>
        <end position="201"/>
    </location>
</feature>
<feature type="compositionally biased region" description="Polar residues" evidence="1">
    <location>
        <begin position="400"/>
        <end position="412"/>
    </location>
</feature>
<comment type="caution">
    <text evidence="2">The sequence shown here is derived from an EMBL/GenBank/DDBJ whole genome shotgun (WGS) entry which is preliminary data.</text>
</comment>
<feature type="compositionally biased region" description="Low complexity" evidence="1">
    <location>
        <begin position="355"/>
        <end position="366"/>
    </location>
</feature>
<sequence length="691" mass="73360">MSGGVRNLRAMFEIKDPADPPDRGRSPGASSLAVAPRLDHYRKSGQVFVAVGGSGQVGSGLKRDTSGEPSMTRRRTSFSIDETDNPKATAERKQSIATELDARKRSSFVEETIPETAVETPAIELDRQLGHGSGLAKTNSTKPVVPKEGKKGGPPAHTNGNSIPTIAKTVEKPASKTSKPAPIATARTSATLKASPTKTPLPKSPLPKTPTTPSKREAPRKVAEIKVEKKVEKKPSKATLAPRHSSKPPTSRATTASSAAVSKTKIAASPPPQTGFKKPRPRSPTKPIKLPASLTAHTASSGSKTTNSPPPPARQSLSRASGNAQHTNALHAHQAASRSPSRASTVSKSSTGTRKPSTLSSSGRPSLGPPPAPKRPASRQSLGHQPAPADDSFLARMMRPTTSSASKTSAQPTTPPTKAPVVHKVVKDGPPKMASMAAKPKEVVKNVAKTAKAVEKKVEAAVPIPKAKEEPKAIAKTWLRSQRWRFQSLAAEPAPVLSVESEKNEEKADIEEPKVIEPEIAEPEHPEVIEESVVLETAHEEPTLKEAENESAPIELTPAAAEEEVSAPEPIEEEIVPEQVEEEKEPAIEPEVVEKDVPIAAKIEDPVIEKAVSTAVPIEEVEVTEKEPESTPIVELEPTKEDEPTIISTPTVEPALKSPVVEDPADVKAREEIELLNAQVLKAASEGENID</sequence>
<feature type="compositionally biased region" description="Basic and acidic residues" evidence="1">
    <location>
        <begin position="89"/>
        <end position="108"/>
    </location>
</feature>
<keyword evidence="3" id="KW-1185">Reference proteome</keyword>
<dbReference type="AlphaFoldDB" id="A0A8H8U5A7"/>
<proteinExistence type="predicted"/>
<dbReference type="EMBL" id="QGMJ01001220">
    <property type="protein sequence ID" value="TVY31935.1"/>
    <property type="molecule type" value="Genomic_DNA"/>
</dbReference>
<feature type="compositionally biased region" description="Polar residues" evidence="1">
    <location>
        <begin position="336"/>
        <end position="354"/>
    </location>
</feature>
<reference evidence="2 3" key="1">
    <citation type="submission" date="2018-05" db="EMBL/GenBank/DDBJ databases">
        <title>Genome sequencing and assembly of the regulated plant pathogen Lachnellula willkommii and related sister species for the development of diagnostic species identification markers.</title>
        <authorList>
            <person name="Giroux E."/>
            <person name="Bilodeau G."/>
        </authorList>
    </citation>
    <scope>NUCLEOTIDE SEQUENCE [LARGE SCALE GENOMIC DNA]</scope>
    <source>
        <strain evidence="2 3">CBS 197.66</strain>
    </source>
</reference>
<feature type="region of interest" description="Disordered" evidence="1">
    <location>
        <begin position="52"/>
        <end position="423"/>
    </location>
</feature>
<feature type="compositionally biased region" description="Polar residues" evidence="1">
    <location>
        <begin position="315"/>
        <end position="328"/>
    </location>
</feature>
<feature type="compositionally biased region" description="Basic and acidic residues" evidence="1">
    <location>
        <begin position="12"/>
        <end position="25"/>
    </location>
</feature>
<evidence type="ECO:0000313" key="3">
    <source>
        <dbReference type="Proteomes" id="UP000462212"/>
    </source>
</evidence>
<feature type="region of interest" description="Disordered" evidence="1">
    <location>
        <begin position="495"/>
        <end position="528"/>
    </location>
</feature>
<feature type="region of interest" description="Disordered" evidence="1">
    <location>
        <begin position="1"/>
        <end position="37"/>
    </location>
</feature>
<protein>
    <recommendedName>
        <fullName evidence="4">Mucin-7 protein</fullName>
    </recommendedName>
</protein>
<dbReference type="Proteomes" id="UP000462212">
    <property type="component" value="Unassembled WGS sequence"/>
</dbReference>
<feature type="region of interest" description="Disordered" evidence="1">
    <location>
        <begin position="560"/>
        <end position="592"/>
    </location>
</feature>
<evidence type="ECO:0000256" key="1">
    <source>
        <dbReference type="SAM" id="MobiDB-lite"/>
    </source>
</evidence>
<feature type="compositionally biased region" description="Polar residues" evidence="1">
    <location>
        <begin position="295"/>
        <end position="307"/>
    </location>
</feature>
<evidence type="ECO:0000313" key="2">
    <source>
        <dbReference type="EMBL" id="TVY31935.1"/>
    </source>
</evidence>